<reference evidence="2" key="1">
    <citation type="journal article" date="2019" name="Int. J. Syst. Evol. Microbiol.">
        <title>The Global Catalogue of Microorganisms (GCM) 10K type strain sequencing project: providing services to taxonomists for standard genome sequencing and annotation.</title>
        <authorList>
            <consortium name="The Broad Institute Genomics Platform"/>
            <consortium name="The Broad Institute Genome Sequencing Center for Infectious Disease"/>
            <person name="Wu L."/>
            <person name="Ma J."/>
        </authorList>
    </citation>
    <scope>NUCLEOTIDE SEQUENCE [LARGE SCALE GENOMIC DNA]</scope>
    <source>
        <strain evidence="2">KCTC 32141</strain>
    </source>
</reference>
<sequence>MKRKLKLIWDFRGPGALRTAQHHEIHLNEYVKHQNSTVLMIGHETINEFHSLTFIVVNEEDMKPFRDQLKPHRGEWHDE</sequence>
<organism evidence="1 2">
    <name type="scientific">Lacinutrix iliipiscaria</name>
    <dbReference type="NCBI Taxonomy" id="1230532"/>
    <lineage>
        <taxon>Bacteria</taxon>
        <taxon>Pseudomonadati</taxon>
        <taxon>Bacteroidota</taxon>
        <taxon>Flavobacteriia</taxon>
        <taxon>Flavobacteriales</taxon>
        <taxon>Flavobacteriaceae</taxon>
        <taxon>Lacinutrix</taxon>
    </lineage>
</organism>
<protein>
    <submittedName>
        <fullName evidence="1">Uncharacterized protein</fullName>
    </submittedName>
</protein>
<comment type="caution">
    <text evidence="1">The sequence shown here is derived from an EMBL/GenBank/DDBJ whole genome shotgun (WGS) entry which is preliminary data.</text>
</comment>
<gene>
    <name evidence="1" type="ORF">ACFS5M_11685</name>
</gene>
<evidence type="ECO:0000313" key="1">
    <source>
        <dbReference type="EMBL" id="MFD2824333.1"/>
    </source>
</evidence>
<dbReference type="Proteomes" id="UP001597533">
    <property type="component" value="Unassembled WGS sequence"/>
</dbReference>
<dbReference type="EMBL" id="JBHUOV010000007">
    <property type="protein sequence ID" value="MFD2824333.1"/>
    <property type="molecule type" value="Genomic_DNA"/>
</dbReference>
<proteinExistence type="predicted"/>
<evidence type="ECO:0000313" key="2">
    <source>
        <dbReference type="Proteomes" id="UP001597533"/>
    </source>
</evidence>
<dbReference type="RefSeq" id="WP_183488360.1">
    <property type="nucleotide sequence ID" value="NZ_JBHUOV010000007.1"/>
</dbReference>
<keyword evidence="2" id="KW-1185">Reference proteome</keyword>
<name>A0ABW5WSN7_9FLAO</name>
<accession>A0ABW5WSN7</accession>